<keyword evidence="2" id="KW-1185">Reference proteome</keyword>
<dbReference type="EMBL" id="JAACJJ010000006">
    <property type="protein sequence ID" value="KAF5328079.1"/>
    <property type="molecule type" value="Genomic_DNA"/>
</dbReference>
<dbReference type="AlphaFoldDB" id="A0A8H5F8X9"/>
<dbReference type="SUPFAM" id="SSF46689">
    <property type="entry name" value="Homeodomain-like"/>
    <property type="match status" value="1"/>
</dbReference>
<accession>A0A8H5F8X9</accession>
<comment type="caution">
    <text evidence="1">The sequence shown here is derived from an EMBL/GenBank/DDBJ whole genome shotgun (WGS) entry which is preliminary data.</text>
</comment>
<dbReference type="Proteomes" id="UP000567179">
    <property type="component" value="Unassembled WGS sequence"/>
</dbReference>
<sequence>MKKCTPTKKAQILYLRQDGKTFAEIGNDLGLNRTTVSRTYHDLEKQGYNPDFYLKKDIPGRPQLLTPHAEQRAEQAITSGECMNATDVQHTLFPNISASTLRRMFLRKGMKGRICWKKPWLSKIHVQQ</sequence>
<evidence type="ECO:0000313" key="1">
    <source>
        <dbReference type="EMBL" id="KAF5328079.1"/>
    </source>
</evidence>
<dbReference type="Pfam" id="PF13384">
    <property type="entry name" value="HTH_23"/>
    <property type="match status" value="1"/>
</dbReference>
<name>A0A8H5F8X9_9AGAR</name>
<gene>
    <name evidence="1" type="ORF">D9619_013643</name>
</gene>
<organism evidence="1 2">
    <name type="scientific">Psilocybe cf. subviscida</name>
    <dbReference type="NCBI Taxonomy" id="2480587"/>
    <lineage>
        <taxon>Eukaryota</taxon>
        <taxon>Fungi</taxon>
        <taxon>Dikarya</taxon>
        <taxon>Basidiomycota</taxon>
        <taxon>Agaricomycotina</taxon>
        <taxon>Agaricomycetes</taxon>
        <taxon>Agaricomycetidae</taxon>
        <taxon>Agaricales</taxon>
        <taxon>Agaricineae</taxon>
        <taxon>Strophariaceae</taxon>
        <taxon>Psilocybe</taxon>
    </lineage>
</organism>
<evidence type="ECO:0008006" key="3">
    <source>
        <dbReference type="Google" id="ProtNLM"/>
    </source>
</evidence>
<dbReference type="Gene3D" id="1.10.10.60">
    <property type="entry name" value="Homeodomain-like"/>
    <property type="match status" value="1"/>
</dbReference>
<dbReference type="OrthoDB" id="2993955at2759"/>
<proteinExistence type="predicted"/>
<protein>
    <recommendedName>
        <fullName evidence="3">Transposase Tc1-like domain-containing protein</fullName>
    </recommendedName>
</protein>
<dbReference type="InterPro" id="IPR009057">
    <property type="entry name" value="Homeodomain-like_sf"/>
</dbReference>
<reference evidence="1 2" key="1">
    <citation type="journal article" date="2020" name="ISME J.">
        <title>Uncovering the hidden diversity of litter-decomposition mechanisms in mushroom-forming fungi.</title>
        <authorList>
            <person name="Floudas D."/>
            <person name="Bentzer J."/>
            <person name="Ahren D."/>
            <person name="Johansson T."/>
            <person name="Persson P."/>
            <person name="Tunlid A."/>
        </authorList>
    </citation>
    <scope>NUCLEOTIDE SEQUENCE [LARGE SCALE GENOMIC DNA]</scope>
    <source>
        <strain evidence="1 2">CBS 101986</strain>
    </source>
</reference>
<evidence type="ECO:0000313" key="2">
    <source>
        <dbReference type="Proteomes" id="UP000567179"/>
    </source>
</evidence>